<feature type="domain" description="EAL" evidence="1">
    <location>
        <begin position="355"/>
        <end position="608"/>
    </location>
</feature>
<organism evidence="3 4">
    <name type="scientific">Exiguobacterium alkaliphilum</name>
    <dbReference type="NCBI Taxonomy" id="1428684"/>
    <lineage>
        <taxon>Bacteria</taxon>
        <taxon>Bacillati</taxon>
        <taxon>Bacillota</taxon>
        <taxon>Bacilli</taxon>
        <taxon>Bacillales</taxon>
        <taxon>Bacillales Family XII. Incertae Sedis</taxon>
        <taxon>Exiguobacterium</taxon>
    </lineage>
</organism>
<dbReference type="InterPro" id="IPR000160">
    <property type="entry name" value="GGDEF_dom"/>
</dbReference>
<dbReference type="InterPro" id="IPR029787">
    <property type="entry name" value="Nucleotide_cyclase"/>
</dbReference>
<dbReference type="InterPro" id="IPR001633">
    <property type="entry name" value="EAL_dom"/>
</dbReference>
<dbReference type="SUPFAM" id="SSF55073">
    <property type="entry name" value="Nucleotide cyclase"/>
    <property type="match status" value="1"/>
</dbReference>
<dbReference type="InterPro" id="IPR043128">
    <property type="entry name" value="Rev_trsase/Diguanyl_cyclase"/>
</dbReference>
<feature type="domain" description="GGDEF" evidence="2">
    <location>
        <begin position="217"/>
        <end position="346"/>
    </location>
</feature>
<dbReference type="PROSITE" id="PS50883">
    <property type="entry name" value="EAL"/>
    <property type="match status" value="1"/>
</dbReference>
<dbReference type="SMART" id="SM00267">
    <property type="entry name" value="GGDEF"/>
    <property type="match status" value="1"/>
</dbReference>
<gene>
    <name evidence="3" type="ORF">NQG31_14465</name>
</gene>
<dbReference type="RefSeq" id="WP_034817305.1">
    <property type="nucleotide sequence ID" value="NZ_JANIEK010000101.1"/>
</dbReference>
<protein>
    <submittedName>
        <fullName evidence="3">EAL domain-containing protein</fullName>
    </submittedName>
</protein>
<dbReference type="Pfam" id="PF01590">
    <property type="entry name" value="GAF"/>
    <property type="match status" value="1"/>
</dbReference>
<dbReference type="SMART" id="SM00065">
    <property type="entry name" value="GAF"/>
    <property type="match status" value="1"/>
</dbReference>
<comment type="caution">
    <text evidence="3">The sequence shown here is derived from an EMBL/GenBank/DDBJ whole genome shotgun (WGS) entry which is preliminary data.</text>
</comment>
<keyword evidence="4" id="KW-1185">Reference proteome</keyword>
<dbReference type="Proteomes" id="UP001206821">
    <property type="component" value="Unassembled WGS sequence"/>
</dbReference>
<dbReference type="InterPro" id="IPR003018">
    <property type="entry name" value="GAF"/>
</dbReference>
<dbReference type="CDD" id="cd01948">
    <property type="entry name" value="EAL"/>
    <property type="match status" value="1"/>
</dbReference>
<dbReference type="Pfam" id="PF00990">
    <property type="entry name" value="GGDEF"/>
    <property type="match status" value="1"/>
</dbReference>
<dbReference type="Pfam" id="PF00563">
    <property type="entry name" value="EAL"/>
    <property type="match status" value="1"/>
</dbReference>
<accession>A0ABT2L3J8</accession>
<dbReference type="EMBL" id="JANIEK010000101">
    <property type="protein sequence ID" value="MCT4796750.1"/>
    <property type="molecule type" value="Genomic_DNA"/>
</dbReference>
<dbReference type="Gene3D" id="3.30.70.270">
    <property type="match status" value="1"/>
</dbReference>
<evidence type="ECO:0000259" key="2">
    <source>
        <dbReference type="PROSITE" id="PS50887"/>
    </source>
</evidence>
<dbReference type="SMART" id="SM00052">
    <property type="entry name" value="EAL"/>
    <property type="match status" value="1"/>
</dbReference>
<evidence type="ECO:0000259" key="1">
    <source>
        <dbReference type="PROSITE" id="PS50883"/>
    </source>
</evidence>
<sequence>MTEGNFSAQSYRKHQEKLFDLVRMPDVNEATVHQAISYMCQVVSDMLDVDTVSIWHFDDTYASIRCQVAYSKEVGHTQPDLIVDRDAAPVYFDALRTNRVLPFDDVRSHPWVKDLYQQYFVEGQRIYSMLDAPIYANNHAKGVICCETFAPRTWTYMEELIVSTLSDFIAILYLRLERQSIEEHVTRLAYTDALTGLMNENAFVEHVDRVREEADGRLGSLIYLKVDKFRAIEDALGLEKADALVKDVAARLRHIVDPTMLARISQSGFMVWTPYGDRIKAFGVADMLAETVTKEAYAVGALDVVLTMSAFIAIEDKTYSTIELIHATRLAESGNVQRGVVAFYEPEMGEKAAAELTLEMNLRKGIALNEFTLFYQPKIDAATGRLNGFEGLMRWLHPEQGLVPPLDFIPLAESTGVIITLEEQMFTIACRQLKEWHDAGRKYRLALNLSARHFLSDGVVDKFAHIVRDIGVCPTYLTFEITESVGMENQLHVIERFIDFRDVGFSISIDDFGTGFSAFVYLKHYPIHEIKLDRQFIQATESDPTGNVIVQSIIELAKGLKLRTVCEGIETESQRQTLKALGCDEMQGYYFSRPLPIEELEAWIKSYEQM</sequence>
<reference evidence="3 4" key="1">
    <citation type="submission" date="2022-07" db="EMBL/GenBank/DDBJ databases">
        <title>Genomic and pangenome structural analysis of the polyextremophile Exiguobacterium.</title>
        <authorList>
            <person name="Shen L."/>
        </authorList>
    </citation>
    <scope>NUCLEOTIDE SEQUENCE [LARGE SCALE GENOMIC DNA]</scope>
    <source>
        <strain evidence="3 4">12_1</strain>
    </source>
</reference>
<dbReference type="PANTHER" id="PTHR33121:SF70">
    <property type="entry name" value="SIGNALING PROTEIN YKOW"/>
    <property type="match status" value="1"/>
</dbReference>
<dbReference type="PROSITE" id="PS50887">
    <property type="entry name" value="GGDEF"/>
    <property type="match status" value="1"/>
</dbReference>
<dbReference type="InterPro" id="IPR035919">
    <property type="entry name" value="EAL_sf"/>
</dbReference>
<dbReference type="Gene3D" id="3.20.20.450">
    <property type="entry name" value="EAL domain"/>
    <property type="match status" value="1"/>
</dbReference>
<dbReference type="Gene3D" id="3.30.450.40">
    <property type="match status" value="1"/>
</dbReference>
<dbReference type="InterPro" id="IPR029016">
    <property type="entry name" value="GAF-like_dom_sf"/>
</dbReference>
<dbReference type="SUPFAM" id="SSF141868">
    <property type="entry name" value="EAL domain-like"/>
    <property type="match status" value="1"/>
</dbReference>
<evidence type="ECO:0000313" key="4">
    <source>
        <dbReference type="Proteomes" id="UP001206821"/>
    </source>
</evidence>
<dbReference type="InterPro" id="IPR050706">
    <property type="entry name" value="Cyclic-di-GMP_PDE-like"/>
</dbReference>
<name>A0ABT2L3J8_9BACL</name>
<evidence type="ECO:0000313" key="3">
    <source>
        <dbReference type="EMBL" id="MCT4796750.1"/>
    </source>
</evidence>
<dbReference type="PANTHER" id="PTHR33121">
    <property type="entry name" value="CYCLIC DI-GMP PHOSPHODIESTERASE PDEF"/>
    <property type="match status" value="1"/>
</dbReference>
<dbReference type="SUPFAM" id="SSF55781">
    <property type="entry name" value="GAF domain-like"/>
    <property type="match status" value="1"/>
</dbReference>
<proteinExistence type="predicted"/>